<dbReference type="Proteomes" id="UP001500893">
    <property type="component" value="Unassembled WGS sequence"/>
</dbReference>
<gene>
    <name evidence="1" type="ORF">GCM10010521_17220</name>
</gene>
<name>A0ABP6MZT2_9ACTN</name>
<organism evidence="1 2">
    <name type="scientific">Streptomyces rameus</name>
    <dbReference type="NCBI Taxonomy" id="68261"/>
    <lineage>
        <taxon>Bacteria</taxon>
        <taxon>Bacillati</taxon>
        <taxon>Actinomycetota</taxon>
        <taxon>Actinomycetes</taxon>
        <taxon>Kitasatosporales</taxon>
        <taxon>Streptomycetaceae</taxon>
        <taxon>Streptomyces</taxon>
    </lineage>
</organism>
<protein>
    <submittedName>
        <fullName evidence="1">Uncharacterized protein</fullName>
    </submittedName>
</protein>
<sequence>MYGGVPVRAVFGRPGQEGDVADVLAGSEFAQAGIDGLPKPAPPWMRIMARAATVSAMFFRARSSAWVLTTEASGRPTYWEVATLTRRLGLRRWGDVQPARWGRPGRE</sequence>
<evidence type="ECO:0000313" key="2">
    <source>
        <dbReference type="Proteomes" id="UP001500893"/>
    </source>
</evidence>
<dbReference type="EMBL" id="BAAAVM010000021">
    <property type="protein sequence ID" value="GAA3131859.1"/>
    <property type="molecule type" value="Genomic_DNA"/>
</dbReference>
<proteinExistence type="predicted"/>
<keyword evidence="2" id="KW-1185">Reference proteome</keyword>
<reference evidence="2" key="1">
    <citation type="journal article" date="2019" name="Int. J. Syst. Evol. Microbiol.">
        <title>The Global Catalogue of Microorganisms (GCM) 10K type strain sequencing project: providing services to taxonomists for standard genome sequencing and annotation.</title>
        <authorList>
            <consortium name="The Broad Institute Genomics Platform"/>
            <consortium name="The Broad Institute Genome Sequencing Center for Infectious Disease"/>
            <person name="Wu L."/>
            <person name="Ma J."/>
        </authorList>
    </citation>
    <scope>NUCLEOTIDE SEQUENCE [LARGE SCALE GENOMIC DNA]</scope>
    <source>
        <strain evidence="2">JCM 11574</strain>
    </source>
</reference>
<accession>A0ABP6MZT2</accession>
<comment type="caution">
    <text evidence="1">The sequence shown here is derived from an EMBL/GenBank/DDBJ whole genome shotgun (WGS) entry which is preliminary data.</text>
</comment>
<evidence type="ECO:0000313" key="1">
    <source>
        <dbReference type="EMBL" id="GAA3131859.1"/>
    </source>
</evidence>